<evidence type="ECO:0008006" key="3">
    <source>
        <dbReference type="Google" id="ProtNLM"/>
    </source>
</evidence>
<name>A0ABS3Z270_9BACT</name>
<dbReference type="EMBL" id="JAGHKO010000011">
    <property type="protein sequence ID" value="MBO9204259.1"/>
    <property type="molecule type" value="Genomic_DNA"/>
</dbReference>
<evidence type="ECO:0000313" key="2">
    <source>
        <dbReference type="Proteomes" id="UP000677244"/>
    </source>
</evidence>
<dbReference type="Gene3D" id="1.20.1290.10">
    <property type="entry name" value="AhpD-like"/>
    <property type="match status" value="1"/>
</dbReference>
<proteinExistence type="predicted"/>
<comment type="caution">
    <text evidence="1">The sequence shown here is derived from an EMBL/GenBank/DDBJ whole genome shotgun (WGS) entry which is preliminary data.</text>
</comment>
<gene>
    <name evidence="1" type="ORF">J7I42_28485</name>
</gene>
<dbReference type="Proteomes" id="UP000677244">
    <property type="component" value="Unassembled WGS sequence"/>
</dbReference>
<reference evidence="1 2" key="1">
    <citation type="submission" date="2021-03" db="EMBL/GenBank/DDBJ databases">
        <title>Assistant Professor.</title>
        <authorList>
            <person name="Huq M.A."/>
        </authorList>
    </citation>
    <scope>NUCLEOTIDE SEQUENCE [LARGE SCALE GENOMIC DNA]</scope>
    <source>
        <strain evidence="1 2">MAH-29</strain>
    </source>
</reference>
<dbReference type="InterPro" id="IPR029032">
    <property type="entry name" value="AhpD-like"/>
</dbReference>
<dbReference type="RefSeq" id="WP_209142650.1">
    <property type="nucleotide sequence ID" value="NZ_JAGHKO010000011.1"/>
</dbReference>
<accession>A0ABS3Z270</accession>
<sequence length="179" mass="20342">MARIAPVTIDNLPLVTREAFDEHVNDYNTPITNSKATLGHSMLSFTIYMQWYPLYEKVKQQIGERAAYLYAWAVSNASNCSLCAAYFRKIMIENGEDPDRLLLNDHEKALIDFGSAIAEHKGCIANHVYNSLEQYHNKEEMVLLIAFAGQMIATNIFNNVIETDIDIYLTPFLPAKFSL</sequence>
<keyword evidence="2" id="KW-1185">Reference proteome</keyword>
<dbReference type="SUPFAM" id="SSF69118">
    <property type="entry name" value="AhpD-like"/>
    <property type="match status" value="1"/>
</dbReference>
<protein>
    <recommendedName>
        <fullName evidence="3">Carboxymuconolactone decarboxylase-like domain-containing protein</fullName>
    </recommendedName>
</protein>
<organism evidence="1 2">
    <name type="scientific">Niastella soli</name>
    <dbReference type="NCBI Taxonomy" id="2821487"/>
    <lineage>
        <taxon>Bacteria</taxon>
        <taxon>Pseudomonadati</taxon>
        <taxon>Bacteroidota</taxon>
        <taxon>Chitinophagia</taxon>
        <taxon>Chitinophagales</taxon>
        <taxon>Chitinophagaceae</taxon>
        <taxon>Niastella</taxon>
    </lineage>
</organism>
<evidence type="ECO:0000313" key="1">
    <source>
        <dbReference type="EMBL" id="MBO9204259.1"/>
    </source>
</evidence>